<reference evidence="1" key="1">
    <citation type="submission" date="2022-09" db="EMBL/GenBank/DDBJ databases">
        <title>Tahibacter sp. nov., isolated from a fresh water.</title>
        <authorList>
            <person name="Baek J.H."/>
            <person name="Lee J.K."/>
            <person name="Kim J.M."/>
            <person name="Jeon C.O."/>
        </authorList>
    </citation>
    <scope>NUCLEOTIDE SEQUENCE</scope>
    <source>
        <strain evidence="1">W38</strain>
    </source>
</reference>
<organism evidence="1 2">
    <name type="scientific">Tahibacter amnicola</name>
    <dbReference type="NCBI Taxonomy" id="2976241"/>
    <lineage>
        <taxon>Bacteria</taxon>
        <taxon>Pseudomonadati</taxon>
        <taxon>Pseudomonadota</taxon>
        <taxon>Gammaproteobacteria</taxon>
        <taxon>Lysobacterales</taxon>
        <taxon>Rhodanobacteraceae</taxon>
        <taxon>Tahibacter</taxon>
    </lineage>
</organism>
<name>A0ABY6BL65_9GAMM</name>
<dbReference type="EMBL" id="CP104694">
    <property type="protein sequence ID" value="UXI70509.1"/>
    <property type="molecule type" value="Genomic_DNA"/>
</dbReference>
<accession>A0ABY6BL65</accession>
<evidence type="ECO:0000313" key="2">
    <source>
        <dbReference type="Proteomes" id="UP001064632"/>
    </source>
</evidence>
<evidence type="ECO:0000313" key="1">
    <source>
        <dbReference type="EMBL" id="UXI70509.1"/>
    </source>
</evidence>
<sequence length="287" mass="32302">MKVVNFSLENGNRYYGKIDGERFFIGQRVPYQGLKGLMNVAGSPAQKYDRAQYRAIHGFWADFMHPTAMAEGALFHTLNTYDRALFTFSFLQYAAHVPNGDFVVYLRSLLALSQARDYFPDLTLQNGRICRVTDTGVRPLESDDSTTGLQDYLNPTSQEVEDTEIVQAAKFIHWVQRDPEHRHVQVAVGVAHFKEKMKRYAVQYHLDGADDITCLLVADIRHQGRAKGPVIAAALASSNPQAALLKIGETSYPERVATLKREIKALTADGTFGRRRYHLDSGEFALN</sequence>
<evidence type="ECO:0008006" key="3">
    <source>
        <dbReference type="Google" id="ProtNLM"/>
    </source>
</evidence>
<gene>
    <name evidence="1" type="ORF">N4264_12985</name>
</gene>
<proteinExistence type="predicted"/>
<keyword evidence="2" id="KW-1185">Reference proteome</keyword>
<dbReference type="Proteomes" id="UP001064632">
    <property type="component" value="Chromosome"/>
</dbReference>
<dbReference type="RefSeq" id="WP_261697457.1">
    <property type="nucleotide sequence ID" value="NZ_CP104694.1"/>
</dbReference>
<protein>
    <recommendedName>
        <fullName evidence="3">HIRAN domain-containing protein</fullName>
    </recommendedName>
</protein>